<organism evidence="7 8">
    <name type="scientific">Kwoniella newhampshirensis</name>
    <dbReference type="NCBI Taxonomy" id="1651941"/>
    <lineage>
        <taxon>Eukaryota</taxon>
        <taxon>Fungi</taxon>
        <taxon>Dikarya</taxon>
        <taxon>Basidiomycota</taxon>
        <taxon>Agaricomycotina</taxon>
        <taxon>Tremellomycetes</taxon>
        <taxon>Tremellales</taxon>
        <taxon>Cryptococcaceae</taxon>
        <taxon>Kwoniella</taxon>
    </lineage>
</organism>
<accession>A0AAW0YHL5</accession>
<feature type="compositionally biased region" description="Acidic residues" evidence="6">
    <location>
        <begin position="87"/>
        <end position="104"/>
    </location>
</feature>
<keyword evidence="3" id="KW-0805">Transcription regulation</keyword>
<feature type="compositionally biased region" description="Low complexity" evidence="6">
    <location>
        <begin position="18"/>
        <end position="27"/>
    </location>
</feature>
<dbReference type="InterPro" id="IPR013907">
    <property type="entry name" value="Sds3"/>
</dbReference>
<evidence type="ECO:0000256" key="5">
    <source>
        <dbReference type="ARBA" id="ARBA00023242"/>
    </source>
</evidence>
<comment type="caution">
    <text evidence="7">The sequence shown here is derived from an EMBL/GenBank/DDBJ whole genome shotgun (WGS) entry which is preliminary data.</text>
</comment>
<proteinExistence type="predicted"/>
<feature type="region of interest" description="Disordered" evidence="6">
    <location>
        <begin position="772"/>
        <end position="822"/>
    </location>
</feature>
<feature type="region of interest" description="Disordered" evidence="6">
    <location>
        <begin position="512"/>
        <end position="539"/>
    </location>
</feature>
<evidence type="ECO:0000313" key="8">
    <source>
        <dbReference type="Proteomes" id="UP001388673"/>
    </source>
</evidence>
<dbReference type="GO" id="GO:0005654">
    <property type="term" value="C:nucleoplasm"/>
    <property type="evidence" value="ECO:0007669"/>
    <property type="project" value="UniProtKB-ARBA"/>
</dbReference>
<evidence type="ECO:0008006" key="9">
    <source>
        <dbReference type="Google" id="ProtNLM"/>
    </source>
</evidence>
<feature type="compositionally biased region" description="Low complexity" evidence="6">
    <location>
        <begin position="561"/>
        <end position="572"/>
    </location>
</feature>
<evidence type="ECO:0000313" key="7">
    <source>
        <dbReference type="EMBL" id="KAK8843384.1"/>
    </source>
</evidence>
<evidence type="ECO:0000256" key="1">
    <source>
        <dbReference type="ARBA" id="ARBA00004123"/>
    </source>
</evidence>
<dbReference type="EMBL" id="JBCAWK010000015">
    <property type="protein sequence ID" value="KAK8843384.1"/>
    <property type="molecule type" value="Genomic_DNA"/>
</dbReference>
<reference evidence="7 8" key="1">
    <citation type="journal article" date="2024" name="bioRxiv">
        <title>Comparative genomics of Cryptococcus and Kwoniella reveals pathogenesis evolution and contrasting karyotype dynamics via intercentromeric recombination or chromosome fusion.</title>
        <authorList>
            <person name="Coelho M.A."/>
            <person name="David-Palma M."/>
            <person name="Shea T."/>
            <person name="Bowers K."/>
            <person name="McGinley-Smith S."/>
            <person name="Mohammad A.W."/>
            <person name="Gnirke A."/>
            <person name="Yurkov A.M."/>
            <person name="Nowrousian M."/>
            <person name="Sun S."/>
            <person name="Cuomo C.A."/>
            <person name="Heitman J."/>
        </authorList>
    </citation>
    <scope>NUCLEOTIDE SEQUENCE [LARGE SCALE GENOMIC DNA]</scope>
    <source>
        <strain evidence="7 8">CBS 13917</strain>
    </source>
</reference>
<dbReference type="Pfam" id="PF08598">
    <property type="entry name" value="Sds3"/>
    <property type="match status" value="1"/>
</dbReference>
<evidence type="ECO:0000256" key="4">
    <source>
        <dbReference type="ARBA" id="ARBA00023163"/>
    </source>
</evidence>
<feature type="compositionally biased region" description="Pro residues" evidence="6">
    <location>
        <begin position="127"/>
        <end position="143"/>
    </location>
</feature>
<evidence type="ECO:0000256" key="2">
    <source>
        <dbReference type="ARBA" id="ARBA00022491"/>
    </source>
</evidence>
<dbReference type="RefSeq" id="XP_066799332.1">
    <property type="nucleotide sequence ID" value="XM_066950117.1"/>
</dbReference>
<feature type="region of interest" description="Disordered" evidence="6">
    <location>
        <begin position="656"/>
        <end position="734"/>
    </location>
</feature>
<protein>
    <recommendedName>
        <fullName evidence="9">Transcriptional regulatory protein DEP1</fullName>
    </recommendedName>
</protein>
<feature type="compositionally biased region" description="Acidic residues" evidence="6">
    <location>
        <begin position="196"/>
        <end position="207"/>
    </location>
</feature>
<feature type="compositionally biased region" description="Low complexity" evidence="6">
    <location>
        <begin position="790"/>
        <end position="822"/>
    </location>
</feature>
<feature type="compositionally biased region" description="Low complexity" evidence="6">
    <location>
        <begin position="245"/>
        <end position="259"/>
    </location>
</feature>
<dbReference type="AlphaFoldDB" id="A0AAW0YHL5"/>
<keyword evidence="8" id="KW-1185">Reference proteome</keyword>
<dbReference type="SMART" id="SM01401">
    <property type="entry name" value="Sds3"/>
    <property type="match status" value="1"/>
</dbReference>
<feature type="compositionally biased region" description="Low complexity" evidence="6">
    <location>
        <begin position="708"/>
        <end position="724"/>
    </location>
</feature>
<feature type="compositionally biased region" description="Polar residues" evidence="6">
    <location>
        <begin position="666"/>
        <end position="679"/>
    </location>
</feature>
<comment type="subcellular location">
    <subcellularLocation>
        <location evidence="1">Nucleus</location>
    </subcellularLocation>
</comment>
<sequence>MPSSPSPIQELFPPRKTSSPLSSPSSSGRAATIRHDSPSAVKDEVRSPATSSTVPLTDEEDDDEEEEDEDDDEEEEIVGLARAGGGGDDESDLTEEDEEEEEDQIQTGPSSSKRKRLQSQASTASLTPPPSDPLPISPLPPSPRVTLHLNASRAEAHSEVEEDASADADVEGEEEFAEAEGDGDGDGDLTMRADPVDDADERDEGGEGEANGVVDEDNVLDYVEGKYGDDNEELDGGDAVHEAADAQGDAEADASLAPDVEPEAEADAYEDMEPEAADSPAYLTVPSSLGKHPHSSHAPPPTPAAMRSLLMLELKFAALRDRLYVERMEEAAAEEEMILNGTHPALKYLYKTLSDRRERLHEVASRRHQQALSELVKMREAEKHLIWSSWTDERDQYHWEEFEQTWSKRRRLAREKNEIETPRIVKPVPKVGQPNTIRVFNWSGGASPSHLSKEEAFNDLAVMETRRPVHVSRHASPAMFASHYSVAGPSSQPAQNAAANIYTAYVQQEAQQPYQQHQQQSSQHQHQQQTQAQSRQHQSYLPARVNVPQTQNMAQNATNRQSSSSYSQQSQQPTAPVQRREGRTVPTTSGLFDGPRRSPGQTQASTPMPKDVKSPVEGKIPVGSSLGVWGRPLTDKMTNGHAKDAPVAATERILPPSTAPSATVGAPTQTAIATPSAPSGTIVPPTAAATGGDTPSDLKPATPPTNSSLSQPQTQAQTQTATLPREQQQHRDNMSSRFASLADYLSGSTAPPGTGGLFGMGMGMGMGLGVGGAGGAKGVLSPPKARSPFGNHGNGSPANGSNGSPTPTPTTAGTLATTEARS</sequence>
<gene>
    <name evidence="7" type="ORF">IAR55_007041</name>
</gene>
<feature type="compositionally biased region" description="Basic and acidic residues" evidence="6">
    <location>
        <begin position="33"/>
        <end position="46"/>
    </location>
</feature>
<dbReference type="Proteomes" id="UP001388673">
    <property type="component" value="Unassembled WGS sequence"/>
</dbReference>
<dbReference type="GeneID" id="92184299"/>
<name>A0AAW0YHL5_9TREE</name>
<keyword evidence="5" id="KW-0539">Nucleus</keyword>
<feature type="compositionally biased region" description="Acidic residues" evidence="6">
    <location>
        <begin position="160"/>
        <end position="187"/>
    </location>
</feature>
<feature type="region of interest" description="Disordered" evidence="6">
    <location>
        <begin position="1"/>
        <end position="304"/>
    </location>
</feature>
<feature type="compositionally biased region" description="Acidic residues" evidence="6">
    <location>
        <begin position="57"/>
        <end position="77"/>
    </location>
</feature>
<keyword evidence="4" id="KW-0804">Transcription</keyword>
<dbReference type="KEGG" id="kne:92184299"/>
<feature type="compositionally biased region" description="Acidic residues" evidence="6">
    <location>
        <begin position="260"/>
        <end position="276"/>
    </location>
</feature>
<feature type="region of interest" description="Disordered" evidence="6">
    <location>
        <begin position="554"/>
        <end position="644"/>
    </location>
</feature>
<evidence type="ECO:0000256" key="3">
    <source>
        <dbReference type="ARBA" id="ARBA00023015"/>
    </source>
</evidence>
<evidence type="ECO:0000256" key="6">
    <source>
        <dbReference type="SAM" id="MobiDB-lite"/>
    </source>
</evidence>
<keyword evidence="2" id="KW-0678">Repressor</keyword>
<dbReference type="GO" id="GO:0010468">
    <property type="term" value="P:regulation of gene expression"/>
    <property type="evidence" value="ECO:0007669"/>
    <property type="project" value="UniProtKB-ARBA"/>
</dbReference>